<dbReference type="NCBIfam" id="TIGR02523">
    <property type="entry name" value="type_IV_pilV"/>
    <property type="match status" value="1"/>
</dbReference>
<evidence type="ECO:0000313" key="2">
    <source>
        <dbReference type="EMBL" id="GGI79676.1"/>
    </source>
</evidence>
<sequence length="175" mass="18644">MKNALSLLVGSGFLLMNVIKRINNQAAFSLLEVLISVVVLAIGLLGIAAMQLNMIRYNHSAHMRSIAIAQANNMLDSMRANYAGVEAGQYNSISGIPADPACTNCSISEIAQRDAHIWNSYNSDLLPSGQGTVTNNGGTFTITVRWDNNRTGATGLGCSGNPLVDLTCLTMEVQL</sequence>
<name>A0A917JQ17_9GAMM</name>
<dbReference type="NCBIfam" id="TIGR02532">
    <property type="entry name" value="IV_pilin_GFxxxE"/>
    <property type="match status" value="1"/>
</dbReference>
<feature type="transmembrane region" description="Helical" evidence="1">
    <location>
        <begin position="34"/>
        <end position="55"/>
    </location>
</feature>
<dbReference type="InterPro" id="IPR013362">
    <property type="entry name" value="Pilus_4_PilV"/>
</dbReference>
<dbReference type="OrthoDB" id="8547299at2"/>
<dbReference type="AlphaFoldDB" id="A0A917JQ17"/>
<organism evidence="2 3">
    <name type="scientific">Legionella impletisoli</name>
    <dbReference type="NCBI Taxonomy" id="343510"/>
    <lineage>
        <taxon>Bacteria</taxon>
        <taxon>Pseudomonadati</taxon>
        <taxon>Pseudomonadota</taxon>
        <taxon>Gammaproteobacteria</taxon>
        <taxon>Legionellales</taxon>
        <taxon>Legionellaceae</taxon>
        <taxon>Legionella</taxon>
    </lineage>
</organism>
<proteinExistence type="predicted"/>
<accession>A0A917JQ17</accession>
<evidence type="ECO:0000313" key="3">
    <source>
        <dbReference type="Proteomes" id="UP000630149"/>
    </source>
</evidence>
<evidence type="ECO:0000256" key="1">
    <source>
        <dbReference type="SAM" id="Phobius"/>
    </source>
</evidence>
<dbReference type="Proteomes" id="UP000630149">
    <property type="component" value="Unassembled WGS sequence"/>
</dbReference>
<dbReference type="EMBL" id="BMOB01000002">
    <property type="protein sequence ID" value="GGI79676.1"/>
    <property type="molecule type" value="Genomic_DNA"/>
</dbReference>
<reference evidence="2" key="1">
    <citation type="journal article" date="2014" name="Int. J. Syst. Evol. Microbiol.">
        <title>Complete genome sequence of Corynebacterium casei LMG S-19264T (=DSM 44701T), isolated from a smear-ripened cheese.</title>
        <authorList>
            <consortium name="US DOE Joint Genome Institute (JGI-PGF)"/>
            <person name="Walter F."/>
            <person name="Albersmeier A."/>
            <person name="Kalinowski J."/>
            <person name="Ruckert C."/>
        </authorList>
    </citation>
    <scope>NUCLEOTIDE SEQUENCE</scope>
    <source>
        <strain evidence="2">JCM 13919</strain>
    </source>
</reference>
<protein>
    <submittedName>
        <fullName evidence="2">Type IV pilus modification protein PilV</fullName>
    </submittedName>
</protein>
<keyword evidence="1" id="KW-0472">Membrane</keyword>
<reference evidence="2" key="2">
    <citation type="submission" date="2020-09" db="EMBL/GenBank/DDBJ databases">
        <authorList>
            <person name="Sun Q."/>
            <person name="Ohkuma M."/>
        </authorList>
    </citation>
    <scope>NUCLEOTIDE SEQUENCE</scope>
    <source>
        <strain evidence="2">JCM 13919</strain>
    </source>
</reference>
<comment type="caution">
    <text evidence="2">The sequence shown here is derived from an EMBL/GenBank/DDBJ whole genome shotgun (WGS) entry which is preliminary data.</text>
</comment>
<keyword evidence="3" id="KW-1185">Reference proteome</keyword>
<dbReference type="RefSeq" id="WP_131775950.1">
    <property type="nucleotide sequence ID" value="NZ_BMOB01000002.1"/>
</dbReference>
<keyword evidence="1" id="KW-1133">Transmembrane helix</keyword>
<gene>
    <name evidence="2" type="ORF">GCM10007966_05240</name>
</gene>
<keyword evidence="1" id="KW-0812">Transmembrane</keyword>
<dbReference type="InterPro" id="IPR012902">
    <property type="entry name" value="N_methyl_site"/>
</dbReference>
<dbReference type="Pfam" id="PF07963">
    <property type="entry name" value="N_methyl"/>
    <property type="match status" value="1"/>
</dbReference>